<dbReference type="GO" id="GO:0004553">
    <property type="term" value="F:hydrolase activity, hydrolyzing O-glycosyl compounds"/>
    <property type="evidence" value="ECO:0007669"/>
    <property type="project" value="InterPro"/>
</dbReference>
<dbReference type="Gene3D" id="3.20.20.80">
    <property type="entry name" value="Glycosidases"/>
    <property type="match status" value="1"/>
</dbReference>
<dbReference type="GO" id="GO:0005829">
    <property type="term" value="C:cytosol"/>
    <property type="evidence" value="ECO:0007669"/>
    <property type="project" value="TreeGrafter"/>
</dbReference>
<accession>A0A7X6DPZ8</accession>
<evidence type="ECO:0000256" key="1">
    <source>
        <dbReference type="ARBA" id="ARBA00000826"/>
    </source>
</evidence>
<dbReference type="AlphaFoldDB" id="A0A7X6DPZ8"/>
<evidence type="ECO:0000313" key="14">
    <source>
        <dbReference type="Proteomes" id="UP000534783"/>
    </source>
</evidence>
<dbReference type="EMBL" id="VTOW01000002">
    <property type="protein sequence ID" value="NKE71174.1"/>
    <property type="molecule type" value="Genomic_DNA"/>
</dbReference>
<dbReference type="Gene3D" id="2.60.40.10">
    <property type="entry name" value="Immunoglobulins"/>
    <property type="match status" value="1"/>
</dbReference>
<name>A0A7X6DPZ8_9BACT</name>
<dbReference type="CDD" id="cd02855">
    <property type="entry name" value="E_set_GBE_prok_N"/>
    <property type="match status" value="1"/>
</dbReference>
<dbReference type="Gene3D" id="2.60.40.1180">
    <property type="entry name" value="Golgi alpha-mannosidase II"/>
    <property type="match status" value="1"/>
</dbReference>
<keyword evidence="6 10" id="KW-0328">Glycosyltransferase</keyword>
<dbReference type="NCBIfam" id="NF003811">
    <property type="entry name" value="PRK05402.1"/>
    <property type="match status" value="1"/>
</dbReference>
<keyword evidence="7 10" id="KW-0808">Transferase</keyword>
<comment type="subunit">
    <text evidence="10">Monomer.</text>
</comment>
<dbReference type="PANTHER" id="PTHR43651">
    <property type="entry name" value="1,4-ALPHA-GLUCAN-BRANCHING ENZYME"/>
    <property type="match status" value="1"/>
</dbReference>
<evidence type="ECO:0000256" key="7">
    <source>
        <dbReference type="ARBA" id="ARBA00022679"/>
    </source>
</evidence>
<dbReference type="CDD" id="cd11322">
    <property type="entry name" value="AmyAc_Glg_BE"/>
    <property type="match status" value="1"/>
</dbReference>
<dbReference type="PANTHER" id="PTHR43651:SF3">
    <property type="entry name" value="1,4-ALPHA-GLUCAN-BRANCHING ENZYME"/>
    <property type="match status" value="1"/>
</dbReference>
<dbReference type="InterPro" id="IPR013780">
    <property type="entry name" value="Glyco_hydro_b"/>
</dbReference>
<comment type="caution">
    <text evidence="13">The sequence shown here is derived from an EMBL/GenBank/DDBJ whole genome shotgun (WGS) entry which is preliminary data.</text>
</comment>
<dbReference type="InterPro" id="IPR006047">
    <property type="entry name" value="GH13_cat_dom"/>
</dbReference>
<dbReference type="InterPro" id="IPR013783">
    <property type="entry name" value="Ig-like_fold"/>
</dbReference>
<evidence type="ECO:0000256" key="11">
    <source>
        <dbReference type="PIRSR" id="PIRSR000463-1"/>
    </source>
</evidence>
<keyword evidence="14" id="KW-1185">Reference proteome</keyword>
<dbReference type="PIRSF" id="PIRSF000463">
    <property type="entry name" value="GlgB"/>
    <property type="match status" value="1"/>
</dbReference>
<reference evidence="13 14" key="1">
    <citation type="journal article" date="2020" name="Nature">
        <title>Bacterial chemolithoautotrophy via manganese oxidation.</title>
        <authorList>
            <person name="Yu H."/>
            <person name="Leadbetter J.R."/>
        </authorList>
    </citation>
    <scope>NUCLEOTIDE SEQUENCE [LARGE SCALE GENOMIC DNA]</scope>
    <source>
        <strain evidence="13 14">Mn-1</strain>
    </source>
</reference>
<organism evidence="13 14">
    <name type="scientific">Candidatus Manganitrophus noduliformans</name>
    <dbReference type="NCBI Taxonomy" id="2606439"/>
    <lineage>
        <taxon>Bacteria</taxon>
        <taxon>Pseudomonadati</taxon>
        <taxon>Nitrospirota</taxon>
        <taxon>Nitrospiria</taxon>
        <taxon>Candidatus Troglogloeales</taxon>
        <taxon>Candidatus Manganitrophaceae</taxon>
        <taxon>Candidatus Manganitrophus</taxon>
    </lineage>
</organism>
<dbReference type="InterPro" id="IPR006407">
    <property type="entry name" value="GlgB"/>
</dbReference>
<dbReference type="FunFam" id="3.20.20.80:FF:000003">
    <property type="entry name" value="1,4-alpha-glucan branching enzyme GlgB"/>
    <property type="match status" value="1"/>
</dbReference>
<dbReference type="InterPro" id="IPR037439">
    <property type="entry name" value="Branching_enzy"/>
</dbReference>
<dbReference type="NCBIfam" id="NF008967">
    <property type="entry name" value="PRK12313.1"/>
    <property type="match status" value="1"/>
</dbReference>
<dbReference type="GO" id="GO:0043169">
    <property type="term" value="F:cation binding"/>
    <property type="evidence" value="ECO:0007669"/>
    <property type="project" value="InterPro"/>
</dbReference>
<evidence type="ECO:0000259" key="12">
    <source>
        <dbReference type="SMART" id="SM00642"/>
    </source>
</evidence>
<evidence type="ECO:0000256" key="10">
    <source>
        <dbReference type="HAMAP-Rule" id="MF_00685"/>
    </source>
</evidence>
<dbReference type="GO" id="GO:0005978">
    <property type="term" value="P:glycogen biosynthetic process"/>
    <property type="evidence" value="ECO:0007669"/>
    <property type="project" value="UniProtKB-UniRule"/>
</dbReference>
<sequence length="643" mass="74000">MSGKERMQKVLPSLSLLTEHDIYLLKEGSHFNLHEKLGAHPIESEGRRGVYFAVWAPNAESVSVVGDFNCWNPASHPLKVREDGSGIWEGFFSDIGVGALYKYHLVSRNHQYTVEKSDPFAFCTEIPPRTASVVWDLQHQWNDQDWSAQRAQRNQMTAPMSIYEMHLGSWRRVPEEGDRPMTYREMAKPLTEYLREMKFTHVELMPITEHPFYGSWGYQTTGYFAPTRRYGTPQDLMYLIDTLHQNGIGVILDWVPSHFPTDQHGLAYFDGTYLYEHADSRKGFHPDWSSAIFNYGRNEVQAFLISSALFWLETYHIDGLRIDGVASMLYLDYSRKEGEWIPNMYGGRENLEAISFLKRLNEAVYGHFPDTQTIAEESTSWPMVSRPTYLGGLGFGMKWNMGWMHDILSYFSKDPVHRKYHHGQLTFSIWYGFSENFVLPLSHDEVVHGKGSLLSKMPGDDWQRFANLRLLFGYMYAHPGKKLLFMGGELGQGTEWNHDRSLDWHLLQYPPHRQLQQWVADLNGFYREEPALYQKDFDPAGFEWIDLNDAAASTLIFLRRGENPDQPVVFVCNFTPVPRLDYRIGVPAEGFWQERLNSDSSFYGGSNLGNGGGLLAEPIPSHGRPYSLRITLPPLAMIALMRG</sequence>
<dbReference type="InterPro" id="IPR004193">
    <property type="entry name" value="Glyco_hydro_13_N"/>
</dbReference>
<dbReference type="GO" id="GO:0003844">
    <property type="term" value="F:1,4-alpha-glucan branching enzyme activity"/>
    <property type="evidence" value="ECO:0007669"/>
    <property type="project" value="UniProtKB-UniRule"/>
</dbReference>
<evidence type="ECO:0000313" key="13">
    <source>
        <dbReference type="EMBL" id="NKE71174.1"/>
    </source>
</evidence>
<dbReference type="Pfam" id="PF02806">
    <property type="entry name" value="Alpha-amylase_C"/>
    <property type="match status" value="1"/>
</dbReference>
<dbReference type="Pfam" id="PF02922">
    <property type="entry name" value="CBM_48"/>
    <property type="match status" value="1"/>
</dbReference>
<evidence type="ECO:0000256" key="3">
    <source>
        <dbReference type="ARBA" id="ARBA00004964"/>
    </source>
</evidence>
<dbReference type="InterPro" id="IPR014756">
    <property type="entry name" value="Ig_E-set"/>
</dbReference>
<evidence type="ECO:0000256" key="6">
    <source>
        <dbReference type="ARBA" id="ARBA00022676"/>
    </source>
</evidence>
<dbReference type="Pfam" id="PF00128">
    <property type="entry name" value="Alpha-amylase"/>
    <property type="match status" value="1"/>
</dbReference>
<gene>
    <name evidence="10 13" type="primary">glgB</name>
    <name evidence="13" type="ORF">MNODULE_10545</name>
</gene>
<feature type="domain" description="Glycosyl hydrolase family 13 catalytic" evidence="12">
    <location>
        <begin position="164"/>
        <end position="526"/>
    </location>
</feature>
<dbReference type="NCBIfam" id="TIGR01515">
    <property type="entry name" value="branching_enzym"/>
    <property type="match status" value="1"/>
</dbReference>
<feature type="active site" description="Nucleophile" evidence="10 11">
    <location>
        <position position="323"/>
    </location>
</feature>
<dbReference type="SUPFAM" id="SSF81296">
    <property type="entry name" value="E set domains"/>
    <property type="match status" value="1"/>
</dbReference>
<comment type="pathway">
    <text evidence="3 10">Glycan biosynthesis; glycogen biosynthesis.</text>
</comment>
<proteinExistence type="inferred from homology"/>
<dbReference type="SMART" id="SM00642">
    <property type="entry name" value="Aamy"/>
    <property type="match status" value="1"/>
</dbReference>
<dbReference type="RefSeq" id="WP_168061104.1">
    <property type="nucleotide sequence ID" value="NZ_VTOW01000002.1"/>
</dbReference>
<comment type="function">
    <text evidence="2 10">Catalyzes the formation of the alpha-1,6-glucosidic linkages in glycogen by scission of a 1,4-alpha-linked oligosaccharide from growing alpha-1,4-glucan chains and the subsequent attachment of the oligosaccharide to the alpha-1,6 position.</text>
</comment>
<keyword evidence="5 10" id="KW-0321">Glycogen metabolism</keyword>
<dbReference type="InterPro" id="IPR017853">
    <property type="entry name" value="GH"/>
</dbReference>
<dbReference type="InterPro" id="IPR044143">
    <property type="entry name" value="GlgB_N_E_set_prok"/>
</dbReference>
<comment type="catalytic activity">
    <reaction evidence="1 10">
        <text>Transfers a segment of a (1-&gt;4)-alpha-D-glucan chain to a primary hydroxy group in a similar glucan chain.</text>
        <dbReference type="EC" id="2.4.1.18"/>
    </reaction>
</comment>
<keyword evidence="9 10" id="KW-0119">Carbohydrate metabolism</keyword>
<evidence type="ECO:0000256" key="2">
    <source>
        <dbReference type="ARBA" id="ARBA00002953"/>
    </source>
</evidence>
<dbReference type="FunFam" id="2.60.40.1180:FF:000002">
    <property type="entry name" value="1,4-alpha-glucan branching enzyme GlgB"/>
    <property type="match status" value="1"/>
</dbReference>
<evidence type="ECO:0000256" key="5">
    <source>
        <dbReference type="ARBA" id="ARBA00022600"/>
    </source>
</evidence>
<dbReference type="SUPFAM" id="SSF51011">
    <property type="entry name" value="Glycosyl hydrolase domain"/>
    <property type="match status" value="1"/>
</dbReference>
<dbReference type="EC" id="2.4.1.18" evidence="10"/>
<dbReference type="UniPathway" id="UPA00164"/>
<protein>
    <recommendedName>
        <fullName evidence="10">1,4-alpha-glucan branching enzyme GlgB</fullName>
        <ecNumber evidence="10">2.4.1.18</ecNumber>
    </recommendedName>
    <alternativeName>
        <fullName evidence="10">1,4-alpha-D-glucan:1,4-alpha-D-glucan 6-glucosyl-transferase</fullName>
    </alternativeName>
    <alternativeName>
        <fullName evidence="10">Alpha-(1-&gt;4)-glucan branching enzyme</fullName>
    </alternativeName>
    <alternativeName>
        <fullName evidence="10">Glycogen branching enzyme</fullName>
        <shortName evidence="10">BE</shortName>
    </alternativeName>
</protein>
<evidence type="ECO:0000256" key="8">
    <source>
        <dbReference type="ARBA" id="ARBA00023056"/>
    </source>
</evidence>
<comment type="similarity">
    <text evidence="4 10">Belongs to the glycosyl hydrolase 13 family. GlgB subfamily.</text>
</comment>
<evidence type="ECO:0000256" key="4">
    <source>
        <dbReference type="ARBA" id="ARBA00009000"/>
    </source>
</evidence>
<dbReference type="FunFam" id="2.60.40.10:FF:000169">
    <property type="entry name" value="1,4-alpha-glucan branching enzyme GlgB"/>
    <property type="match status" value="1"/>
</dbReference>
<evidence type="ECO:0000256" key="9">
    <source>
        <dbReference type="ARBA" id="ARBA00023277"/>
    </source>
</evidence>
<dbReference type="HAMAP" id="MF_00685">
    <property type="entry name" value="GlgB"/>
    <property type="match status" value="1"/>
</dbReference>
<dbReference type="SUPFAM" id="SSF51445">
    <property type="entry name" value="(Trans)glycosidases"/>
    <property type="match status" value="1"/>
</dbReference>
<dbReference type="InterPro" id="IPR006048">
    <property type="entry name" value="A-amylase/branching_C"/>
</dbReference>
<feature type="active site" description="Proton donor" evidence="10 11">
    <location>
        <position position="376"/>
    </location>
</feature>
<dbReference type="Proteomes" id="UP000534783">
    <property type="component" value="Unassembled WGS sequence"/>
</dbReference>
<keyword evidence="8 10" id="KW-0320">Glycogen biosynthesis</keyword>